<dbReference type="PROSITE" id="PS50930">
    <property type="entry name" value="HTH_LYTTR"/>
    <property type="match status" value="1"/>
</dbReference>
<sequence length="252" mass="29270">MFPVFILEGNENARANYLKTVENTIMINEIKMKTVCATGSLDLFRAHLKDTNQGLFFIDMEIEGDVQSGLQIASEIRRLIPMAKIVFITSHAELAFLTLEHKIAPLDYILKRPNPLELKNQIIDDILLTYHQLQLTKYQRPDIFNYSIGNYFFSIPMQEVMYLYTSKSTPGHVHLVMANSRQDEFPGNLSAIEKHYPMLFRSDRSFLINLDNITQYDQKKHLIIFSNKSTAEISFRKSRELSKILKKRSTML</sequence>
<evidence type="ECO:0000259" key="5">
    <source>
        <dbReference type="PROSITE" id="PS50930"/>
    </source>
</evidence>
<dbReference type="STRING" id="331679.IV81_GL001134"/>
<dbReference type="Gene3D" id="3.40.50.2300">
    <property type="match status" value="1"/>
</dbReference>
<keyword evidence="1" id="KW-0963">Cytoplasm</keyword>
<dbReference type="Proteomes" id="UP000051859">
    <property type="component" value="Unassembled WGS sequence"/>
</dbReference>
<organism evidence="6 7">
    <name type="scientific">Pediococcus stilesii</name>
    <dbReference type="NCBI Taxonomy" id="331679"/>
    <lineage>
        <taxon>Bacteria</taxon>
        <taxon>Bacillati</taxon>
        <taxon>Bacillota</taxon>
        <taxon>Bacilli</taxon>
        <taxon>Lactobacillales</taxon>
        <taxon>Lactobacillaceae</taxon>
        <taxon>Pediococcus</taxon>
    </lineage>
</organism>
<gene>
    <name evidence="6" type="ORF">IV81_GL001134</name>
</gene>
<dbReference type="PANTHER" id="PTHR37299">
    <property type="entry name" value="TRANSCRIPTIONAL REGULATOR-RELATED"/>
    <property type="match status" value="1"/>
</dbReference>
<dbReference type="CDD" id="cd17533">
    <property type="entry name" value="REC_LytTR_AgrA-like"/>
    <property type="match status" value="1"/>
</dbReference>
<dbReference type="Gene3D" id="2.40.50.1020">
    <property type="entry name" value="LytTr DNA-binding domain"/>
    <property type="match status" value="1"/>
</dbReference>
<dbReference type="InterPro" id="IPR007492">
    <property type="entry name" value="LytTR_DNA-bd_dom"/>
</dbReference>
<dbReference type="InterPro" id="IPR001789">
    <property type="entry name" value="Sig_transdc_resp-reg_receiver"/>
</dbReference>
<dbReference type="RefSeq" id="WP_057804324.1">
    <property type="nucleotide sequence ID" value="NZ_JQBX01000030.1"/>
</dbReference>
<evidence type="ECO:0000256" key="2">
    <source>
        <dbReference type="ARBA" id="ARBA00023012"/>
    </source>
</evidence>
<comment type="caution">
    <text evidence="6">The sequence shown here is derived from an EMBL/GenBank/DDBJ whole genome shotgun (WGS) entry which is preliminary data.</text>
</comment>
<evidence type="ECO:0000256" key="1">
    <source>
        <dbReference type="ARBA" id="ARBA00022490"/>
    </source>
</evidence>
<dbReference type="PANTHER" id="PTHR37299:SF3">
    <property type="entry name" value="STAGE 0 SPORULATION PROTEIN A HOMOLOG"/>
    <property type="match status" value="1"/>
</dbReference>
<proteinExistence type="predicted"/>
<dbReference type="GO" id="GO:0003677">
    <property type="term" value="F:DNA binding"/>
    <property type="evidence" value="ECO:0007669"/>
    <property type="project" value="InterPro"/>
</dbReference>
<keyword evidence="3" id="KW-0010">Activator</keyword>
<dbReference type="Pfam" id="PF04397">
    <property type="entry name" value="LytTR"/>
    <property type="match status" value="1"/>
</dbReference>
<dbReference type="EMBL" id="JQBX01000030">
    <property type="protein sequence ID" value="KRN92750.1"/>
    <property type="molecule type" value="Genomic_DNA"/>
</dbReference>
<dbReference type="PATRIC" id="fig|331679.3.peg.1147"/>
<evidence type="ECO:0000313" key="7">
    <source>
        <dbReference type="Proteomes" id="UP000051859"/>
    </source>
</evidence>
<comment type="function">
    <text evidence="4">Required for high-level post-exponential phase expression of a series of secreted proteins.</text>
</comment>
<feature type="domain" description="HTH LytTR-type" evidence="5">
    <location>
        <begin position="144"/>
        <end position="247"/>
    </location>
</feature>
<protein>
    <submittedName>
        <fullName evidence="6">Response regulator</fullName>
    </submittedName>
</protein>
<dbReference type="InterPro" id="IPR046947">
    <property type="entry name" value="LytR-like"/>
</dbReference>
<dbReference type="GO" id="GO:0000156">
    <property type="term" value="F:phosphorelay response regulator activity"/>
    <property type="evidence" value="ECO:0007669"/>
    <property type="project" value="InterPro"/>
</dbReference>
<reference evidence="6 7" key="1">
    <citation type="journal article" date="2015" name="Genome Announc.">
        <title>Expanding the biotechnology potential of lactobacilli through comparative genomics of 213 strains and associated genera.</title>
        <authorList>
            <person name="Sun Z."/>
            <person name="Harris H.M."/>
            <person name="McCann A."/>
            <person name="Guo C."/>
            <person name="Argimon S."/>
            <person name="Zhang W."/>
            <person name="Yang X."/>
            <person name="Jeffery I.B."/>
            <person name="Cooney J.C."/>
            <person name="Kagawa T.F."/>
            <person name="Liu W."/>
            <person name="Song Y."/>
            <person name="Salvetti E."/>
            <person name="Wrobel A."/>
            <person name="Rasinkangas P."/>
            <person name="Parkhill J."/>
            <person name="Rea M.C."/>
            <person name="O'Sullivan O."/>
            <person name="Ritari J."/>
            <person name="Douillard F.P."/>
            <person name="Paul Ross R."/>
            <person name="Yang R."/>
            <person name="Briner A.E."/>
            <person name="Felis G.E."/>
            <person name="de Vos W.M."/>
            <person name="Barrangou R."/>
            <person name="Klaenhammer T.R."/>
            <person name="Caufield P.W."/>
            <person name="Cui Y."/>
            <person name="Zhang H."/>
            <person name="O'Toole P.W."/>
        </authorList>
    </citation>
    <scope>NUCLEOTIDE SEQUENCE [LARGE SCALE GENOMIC DNA]</scope>
    <source>
        <strain evidence="6 7">DSM 18001</strain>
    </source>
</reference>
<evidence type="ECO:0000256" key="4">
    <source>
        <dbReference type="ARBA" id="ARBA00037164"/>
    </source>
</evidence>
<dbReference type="AlphaFoldDB" id="A0A0R2KTC2"/>
<evidence type="ECO:0000256" key="3">
    <source>
        <dbReference type="ARBA" id="ARBA00023159"/>
    </source>
</evidence>
<dbReference type="InterPro" id="IPR011006">
    <property type="entry name" value="CheY-like_superfamily"/>
</dbReference>
<dbReference type="SMART" id="SM00850">
    <property type="entry name" value="LytTR"/>
    <property type="match status" value="1"/>
</dbReference>
<keyword evidence="7" id="KW-1185">Reference proteome</keyword>
<accession>A0A0R2KTC2</accession>
<keyword evidence="2" id="KW-0902">Two-component regulatory system</keyword>
<name>A0A0R2KTC2_9LACO</name>
<dbReference type="SMART" id="SM00448">
    <property type="entry name" value="REC"/>
    <property type="match status" value="1"/>
</dbReference>
<dbReference type="SUPFAM" id="SSF52172">
    <property type="entry name" value="CheY-like"/>
    <property type="match status" value="1"/>
</dbReference>
<evidence type="ECO:0000313" key="6">
    <source>
        <dbReference type="EMBL" id="KRN92750.1"/>
    </source>
</evidence>